<dbReference type="PROSITE" id="PS50041">
    <property type="entry name" value="C_TYPE_LECTIN_2"/>
    <property type="match status" value="1"/>
</dbReference>
<gene>
    <name evidence="4" type="ORF">GCK32_003051</name>
</gene>
<dbReference type="InterPro" id="IPR016187">
    <property type="entry name" value="CTDL_fold"/>
</dbReference>
<evidence type="ECO:0000313" key="4">
    <source>
        <dbReference type="EMBL" id="KAK5978772.1"/>
    </source>
</evidence>
<dbReference type="SUPFAM" id="SSF56436">
    <property type="entry name" value="C-type lectin-like"/>
    <property type="match status" value="1"/>
</dbReference>
<dbReference type="AlphaFoldDB" id="A0AAN8FHA1"/>
<keyword evidence="5" id="KW-1185">Reference proteome</keyword>
<dbReference type="GO" id="GO:0038023">
    <property type="term" value="F:signaling receptor activity"/>
    <property type="evidence" value="ECO:0007669"/>
    <property type="project" value="TreeGrafter"/>
</dbReference>
<dbReference type="CDD" id="cd00037">
    <property type="entry name" value="CLECT"/>
    <property type="match status" value="1"/>
</dbReference>
<reference evidence="4 5" key="1">
    <citation type="submission" date="2019-10" db="EMBL/GenBank/DDBJ databases">
        <title>Assembly and Annotation for the nematode Trichostrongylus colubriformis.</title>
        <authorList>
            <person name="Martin J."/>
        </authorList>
    </citation>
    <scope>NUCLEOTIDE SEQUENCE [LARGE SCALE GENOMIC DNA]</scope>
    <source>
        <strain evidence="4">G859</strain>
        <tissue evidence="4">Whole worm</tissue>
    </source>
</reference>
<comment type="caution">
    <text evidence="4">The sequence shown here is derived from an EMBL/GenBank/DDBJ whole genome shotgun (WGS) entry which is preliminary data.</text>
</comment>
<dbReference type="EMBL" id="WIXE01009018">
    <property type="protein sequence ID" value="KAK5978772.1"/>
    <property type="molecule type" value="Genomic_DNA"/>
</dbReference>
<keyword evidence="1" id="KW-0472">Membrane</keyword>
<name>A0AAN8FHA1_TRICO</name>
<evidence type="ECO:0000256" key="1">
    <source>
        <dbReference type="ARBA" id="ARBA00022989"/>
    </source>
</evidence>
<keyword evidence="2" id="KW-1015">Disulfide bond</keyword>
<dbReference type="Proteomes" id="UP001331761">
    <property type="component" value="Unassembled WGS sequence"/>
</dbReference>
<dbReference type="PANTHER" id="PTHR46784:SF1">
    <property type="entry name" value="KILLER CELL LECTIN-LIKE RECEPTOR SUBFAMILY B MEMBER 1"/>
    <property type="match status" value="1"/>
</dbReference>
<dbReference type="GO" id="GO:0009986">
    <property type="term" value="C:cell surface"/>
    <property type="evidence" value="ECO:0007669"/>
    <property type="project" value="TreeGrafter"/>
</dbReference>
<feature type="domain" description="C-type lectin" evidence="3">
    <location>
        <begin position="87"/>
        <end position="208"/>
    </location>
</feature>
<dbReference type="Pfam" id="PF00059">
    <property type="entry name" value="Lectin_C"/>
    <property type="match status" value="1"/>
</dbReference>
<dbReference type="InterPro" id="IPR001304">
    <property type="entry name" value="C-type_lectin-like"/>
</dbReference>
<keyword evidence="1" id="KW-0812">Transmembrane</keyword>
<sequence>MPMANLDLENIAGGDSLQQHRARWGRLALIKGQNVPSSSATMLLKSVLALCLVSFAASQESNSTQESASQGSNNVQESGCPVGWLRLFSSCYLFETTHLTFEAAESNCLGKGGRLFVPRTAVEWKEVVKNSPKVSWNWVGLKREGVFMPRWRRTGGMNVAEINWLIDPGTPEMNGWSSGSQCLAYYNSDYNSYAFFHYCDMKYNSICKSRAAGVPRKGLLDEFV</sequence>
<dbReference type="PANTHER" id="PTHR46784">
    <property type="entry name" value="KILLER CELL LECTIN-LIKE RECEPTOR SUBFAMILY B MEMBER 1"/>
    <property type="match status" value="1"/>
</dbReference>
<evidence type="ECO:0000259" key="3">
    <source>
        <dbReference type="PROSITE" id="PS50041"/>
    </source>
</evidence>
<proteinExistence type="predicted"/>
<keyword evidence="1" id="KW-1133">Transmembrane helix</keyword>
<organism evidence="4 5">
    <name type="scientific">Trichostrongylus colubriformis</name>
    <name type="common">Black scour worm</name>
    <dbReference type="NCBI Taxonomy" id="6319"/>
    <lineage>
        <taxon>Eukaryota</taxon>
        <taxon>Metazoa</taxon>
        <taxon>Ecdysozoa</taxon>
        <taxon>Nematoda</taxon>
        <taxon>Chromadorea</taxon>
        <taxon>Rhabditida</taxon>
        <taxon>Rhabditina</taxon>
        <taxon>Rhabditomorpha</taxon>
        <taxon>Strongyloidea</taxon>
        <taxon>Trichostrongylidae</taxon>
        <taxon>Trichostrongylus</taxon>
    </lineage>
</organism>
<dbReference type="GO" id="GO:0005886">
    <property type="term" value="C:plasma membrane"/>
    <property type="evidence" value="ECO:0007669"/>
    <property type="project" value="TreeGrafter"/>
</dbReference>
<accession>A0AAN8FHA1</accession>
<dbReference type="InterPro" id="IPR016186">
    <property type="entry name" value="C-type_lectin-like/link_sf"/>
</dbReference>
<protein>
    <submittedName>
        <fullName evidence="4">C-type lectin domain containing protein</fullName>
    </submittedName>
</protein>
<dbReference type="InterPro" id="IPR051527">
    <property type="entry name" value="KLR_subfamily_B"/>
</dbReference>
<evidence type="ECO:0000256" key="2">
    <source>
        <dbReference type="ARBA" id="ARBA00023157"/>
    </source>
</evidence>
<evidence type="ECO:0000313" key="5">
    <source>
        <dbReference type="Proteomes" id="UP001331761"/>
    </source>
</evidence>
<dbReference type="Gene3D" id="3.10.100.10">
    <property type="entry name" value="Mannose-Binding Protein A, subunit A"/>
    <property type="match status" value="1"/>
</dbReference>
<dbReference type="SMART" id="SM00034">
    <property type="entry name" value="CLECT"/>
    <property type="match status" value="1"/>
</dbReference>